<feature type="transmembrane region" description="Helical" evidence="1">
    <location>
        <begin position="137"/>
        <end position="155"/>
    </location>
</feature>
<name>A0ABN9WVC1_9DINO</name>
<organism evidence="2 3">
    <name type="scientific">Prorocentrum cordatum</name>
    <dbReference type="NCBI Taxonomy" id="2364126"/>
    <lineage>
        <taxon>Eukaryota</taxon>
        <taxon>Sar</taxon>
        <taxon>Alveolata</taxon>
        <taxon>Dinophyceae</taxon>
        <taxon>Prorocentrales</taxon>
        <taxon>Prorocentraceae</taxon>
        <taxon>Prorocentrum</taxon>
    </lineage>
</organism>
<keyword evidence="1" id="KW-0472">Membrane</keyword>
<sequence>MWVRRCAPCLPAMLPSYAKILATTVSVFAAWATIRGMLRNVLVTDLDLKSPEGTVSCLRSGRRWPRIGEGGLWSYEGGEFAQWWAYDHNPEAVFGTVEMTVQECSTITVPLDGLADLSAGYPDPIHEKHQHPTFSRLAAAIVAYILSFLLAVWVACHDFALISYNCPICVSTRKAYEDNFDLTLAKERTRVSSHLQSILDVEGFKNTFPKFWRISQSIVACGCGANCCPCPGDGNIHRPRCIIAYVFSVIAFVTLVCPLVVLLGTLDYLCCIVFVCKRPLKERARLSRLVVFCLCCISSAMYLAISVDVFLYDFTRPT</sequence>
<reference evidence="2" key="1">
    <citation type="submission" date="2023-10" db="EMBL/GenBank/DDBJ databases">
        <authorList>
            <person name="Chen Y."/>
            <person name="Shah S."/>
            <person name="Dougan E. K."/>
            <person name="Thang M."/>
            <person name="Chan C."/>
        </authorList>
    </citation>
    <scope>NUCLEOTIDE SEQUENCE [LARGE SCALE GENOMIC DNA]</scope>
</reference>
<comment type="caution">
    <text evidence="2">The sequence shown here is derived from an EMBL/GenBank/DDBJ whole genome shotgun (WGS) entry which is preliminary data.</text>
</comment>
<evidence type="ECO:0000256" key="1">
    <source>
        <dbReference type="SAM" id="Phobius"/>
    </source>
</evidence>
<evidence type="ECO:0008006" key="4">
    <source>
        <dbReference type="Google" id="ProtNLM"/>
    </source>
</evidence>
<evidence type="ECO:0000313" key="2">
    <source>
        <dbReference type="EMBL" id="CAK0889296.1"/>
    </source>
</evidence>
<gene>
    <name evidence="2" type="ORF">PCOR1329_LOCUS69862</name>
</gene>
<proteinExistence type="predicted"/>
<dbReference type="EMBL" id="CAUYUJ010019189">
    <property type="protein sequence ID" value="CAK0889296.1"/>
    <property type="molecule type" value="Genomic_DNA"/>
</dbReference>
<evidence type="ECO:0000313" key="3">
    <source>
        <dbReference type="Proteomes" id="UP001189429"/>
    </source>
</evidence>
<protein>
    <recommendedName>
        <fullName evidence="4">Protein S-acyltransferase</fullName>
    </recommendedName>
</protein>
<feature type="transmembrane region" description="Helical" evidence="1">
    <location>
        <begin position="242"/>
        <end position="275"/>
    </location>
</feature>
<keyword evidence="3" id="KW-1185">Reference proteome</keyword>
<keyword evidence="1" id="KW-1133">Transmembrane helix</keyword>
<feature type="transmembrane region" description="Helical" evidence="1">
    <location>
        <begin position="20"/>
        <end position="38"/>
    </location>
</feature>
<accession>A0ABN9WVC1</accession>
<dbReference type="Proteomes" id="UP001189429">
    <property type="component" value="Unassembled WGS sequence"/>
</dbReference>
<feature type="transmembrane region" description="Helical" evidence="1">
    <location>
        <begin position="287"/>
        <end position="312"/>
    </location>
</feature>
<keyword evidence="1" id="KW-0812">Transmembrane</keyword>